<evidence type="ECO:0000259" key="1">
    <source>
        <dbReference type="Pfam" id="PF13966"/>
    </source>
</evidence>
<dbReference type="Proteomes" id="UP001293254">
    <property type="component" value="Unassembled WGS sequence"/>
</dbReference>
<protein>
    <recommendedName>
        <fullName evidence="1">Reverse transcriptase zinc-binding domain-containing protein</fullName>
    </recommendedName>
</protein>
<dbReference type="AlphaFoldDB" id="A0AAE2CJU2"/>
<gene>
    <name evidence="2" type="ORF">Salat_1675400</name>
</gene>
<proteinExistence type="predicted"/>
<dbReference type="Pfam" id="PF13966">
    <property type="entry name" value="zf-RVT"/>
    <property type="match status" value="1"/>
</dbReference>
<evidence type="ECO:0000313" key="2">
    <source>
        <dbReference type="EMBL" id="KAK4424818.1"/>
    </source>
</evidence>
<sequence>MGCEIQHSATSPMHANLTWKFTTQGKFTVRSAYRAIMEAEERERASSSTVQPRIVVSWDKFWTKLWVVPVPPRVRLQVWKFCAEAVPTLQNLQRRRPKIDQQCIQWGANTKNTEMLQHMLLECPFTKIVWALSNIPWCILSAWIGSISEWFSSVFQQLNRADQQHFLTLCWALWQNRNKAVMEGQGKEPLKVADSAFVFLQNYQAARRSQEASD</sequence>
<keyword evidence="3" id="KW-1185">Reference proteome</keyword>
<name>A0AAE2CJU2_9LAMI</name>
<evidence type="ECO:0000313" key="3">
    <source>
        <dbReference type="Proteomes" id="UP001293254"/>
    </source>
</evidence>
<reference evidence="2" key="2">
    <citation type="journal article" date="2024" name="Plant">
        <title>Genomic evolution and insights into agronomic trait innovations of Sesamum species.</title>
        <authorList>
            <person name="Miao H."/>
            <person name="Wang L."/>
            <person name="Qu L."/>
            <person name="Liu H."/>
            <person name="Sun Y."/>
            <person name="Le M."/>
            <person name="Wang Q."/>
            <person name="Wei S."/>
            <person name="Zheng Y."/>
            <person name="Lin W."/>
            <person name="Duan Y."/>
            <person name="Cao H."/>
            <person name="Xiong S."/>
            <person name="Wang X."/>
            <person name="Wei L."/>
            <person name="Li C."/>
            <person name="Ma Q."/>
            <person name="Ju M."/>
            <person name="Zhao R."/>
            <person name="Li G."/>
            <person name="Mu C."/>
            <person name="Tian Q."/>
            <person name="Mei H."/>
            <person name="Zhang T."/>
            <person name="Gao T."/>
            <person name="Zhang H."/>
        </authorList>
    </citation>
    <scope>NUCLEOTIDE SEQUENCE</scope>
    <source>
        <strain evidence="2">3651</strain>
    </source>
</reference>
<feature type="domain" description="Reverse transcriptase zinc-binding" evidence="1">
    <location>
        <begin position="27"/>
        <end position="130"/>
    </location>
</feature>
<organism evidence="2 3">
    <name type="scientific">Sesamum alatum</name>
    <dbReference type="NCBI Taxonomy" id="300844"/>
    <lineage>
        <taxon>Eukaryota</taxon>
        <taxon>Viridiplantae</taxon>
        <taxon>Streptophyta</taxon>
        <taxon>Embryophyta</taxon>
        <taxon>Tracheophyta</taxon>
        <taxon>Spermatophyta</taxon>
        <taxon>Magnoliopsida</taxon>
        <taxon>eudicotyledons</taxon>
        <taxon>Gunneridae</taxon>
        <taxon>Pentapetalae</taxon>
        <taxon>asterids</taxon>
        <taxon>lamiids</taxon>
        <taxon>Lamiales</taxon>
        <taxon>Pedaliaceae</taxon>
        <taxon>Sesamum</taxon>
    </lineage>
</organism>
<comment type="caution">
    <text evidence="2">The sequence shown here is derived from an EMBL/GenBank/DDBJ whole genome shotgun (WGS) entry which is preliminary data.</text>
</comment>
<dbReference type="EMBL" id="JACGWO010000006">
    <property type="protein sequence ID" value="KAK4424818.1"/>
    <property type="molecule type" value="Genomic_DNA"/>
</dbReference>
<reference evidence="2" key="1">
    <citation type="submission" date="2020-06" db="EMBL/GenBank/DDBJ databases">
        <authorList>
            <person name="Li T."/>
            <person name="Hu X."/>
            <person name="Zhang T."/>
            <person name="Song X."/>
            <person name="Zhang H."/>
            <person name="Dai N."/>
            <person name="Sheng W."/>
            <person name="Hou X."/>
            <person name="Wei L."/>
        </authorList>
    </citation>
    <scope>NUCLEOTIDE SEQUENCE</scope>
    <source>
        <strain evidence="2">3651</strain>
        <tissue evidence="2">Leaf</tissue>
    </source>
</reference>
<accession>A0AAE2CJU2</accession>
<dbReference type="InterPro" id="IPR026960">
    <property type="entry name" value="RVT-Znf"/>
</dbReference>